<name>A0ABT0ZK23_9ACTN</name>
<protein>
    <submittedName>
        <fullName evidence="3">DUF4328 domain-containing protein</fullName>
    </submittedName>
</protein>
<dbReference type="Pfam" id="PF14219">
    <property type="entry name" value="DUF4328"/>
    <property type="match status" value="1"/>
</dbReference>
<feature type="transmembrane region" description="Helical" evidence="1">
    <location>
        <begin position="235"/>
        <end position="255"/>
    </location>
</feature>
<feature type="transmembrane region" description="Helical" evidence="1">
    <location>
        <begin position="117"/>
        <end position="140"/>
    </location>
</feature>
<organism evidence="3 4">
    <name type="scientific">Streptomyces macrolidinus</name>
    <dbReference type="NCBI Taxonomy" id="2952607"/>
    <lineage>
        <taxon>Bacteria</taxon>
        <taxon>Bacillati</taxon>
        <taxon>Actinomycetota</taxon>
        <taxon>Actinomycetes</taxon>
        <taxon>Kitasatosporales</taxon>
        <taxon>Streptomycetaceae</taxon>
        <taxon>Streptomyces</taxon>
    </lineage>
</organism>
<dbReference type="EMBL" id="JAMWMR010000027">
    <property type="protein sequence ID" value="MCN9243937.1"/>
    <property type="molecule type" value="Genomic_DNA"/>
</dbReference>
<keyword evidence="1" id="KW-1133">Transmembrane helix</keyword>
<evidence type="ECO:0000313" key="4">
    <source>
        <dbReference type="Proteomes" id="UP001523219"/>
    </source>
</evidence>
<comment type="caution">
    <text evidence="3">The sequence shown here is derived from an EMBL/GenBank/DDBJ whole genome shotgun (WGS) entry which is preliminary data.</text>
</comment>
<proteinExistence type="predicted"/>
<evidence type="ECO:0000313" key="3">
    <source>
        <dbReference type="EMBL" id="MCN9243937.1"/>
    </source>
</evidence>
<dbReference type="Proteomes" id="UP001523219">
    <property type="component" value="Unassembled WGS sequence"/>
</dbReference>
<keyword evidence="4" id="KW-1185">Reference proteome</keyword>
<reference evidence="3 4" key="1">
    <citation type="submission" date="2022-05" db="EMBL/GenBank/DDBJ databases">
        <title>Streptomyces sp. nov. RY43-2 isolated from soil of a peat swamp forest.</title>
        <authorList>
            <person name="Kanchanasin P."/>
            <person name="Tanasupawat S."/>
            <person name="Phongsopitanun W."/>
        </authorList>
    </citation>
    <scope>NUCLEOTIDE SEQUENCE [LARGE SCALE GENOMIC DNA]</scope>
    <source>
        <strain evidence="3 4">RY43-2</strain>
    </source>
</reference>
<dbReference type="RefSeq" id="WP_252427516.1">
    <property type="nucleotide sequence ID" value="NZ_JAMWMR010000027.1"/>
</dbReference>
<keyword evidence="1" id="KW-0812">Transmembrane</keyword>
<evidence type="ECO:0000259" key="2">
    <source>
        <dbReference type="Pfam" id="PF14219"/>
    </source>
</evidence>
<accession>A0ABT0ZK23</accession>
<sequence length="270" mass="28373">MLCAHCRHVAAVSGGTLCAQCAAIVAPPPPGPTPAGVPGQAYGGAPAPVYTGAPGPWLRSPVGLGRAAAIALGLVIAADLFAVWADFLEIDITGVIADGGHGDDVTRRAAHADRMSAVSGFVQLTTMAISVVLYLCWFYRVRVNAEVFDRSAHSKARGWAIGGWFTPVVGLWFPRRIAADIWDASTPWGARRSHGLINTWWALWLFSLLADQVAFKSSLRAETASELNDASVMALFADVVDSVAAVLAIAVVLGLTRMQHEKALAGPPPA</sequence>
<gene>
    <name evidence="3" type="ORF">NGF19_24670</name>
</gene>
<feature type="transmembrane region" description="Helical" evidence="1">
    <location>
        <begin position="156"/>
        <end position="174"/>
    </location>
</feature>
<keyword evidence="1" id="KW-0472">Membrane</keyword>
<feature type="transmembrane region" description="Helical" evidence="1">
    <location>
        <begin position="64"/>
        <end position="84"/>
    </location>
</feature>
<feature type="domain" description="DUF4328" evidence="2">
    <location>
        <begin position="108"/>
        <end position="257"/>
    </location>
</feature>
<evidence type="ECO:0000256" key="1">
    <source>
        <dbReference type="SAM" id="Phobius"/>
    </source>
</evidence>
<dbReference type="InterPro" id="IPR025565">
    <property type="entry name" value="DUF4328"/>
</dbReference>